<sequence length="207" mass="24045">MAPPVKKRKEWDKVNMKNATEAVRTQRMGYKNAAQVFNVPRTTLFRFCHTNEPNIDCRFGRKTVLGPDIEHMLVQYVKQMDKLYFGLTRNDVKRMAYQLAIKNNLKHPFNNRTATRKWLKGFLARHKVLSLRQPTGTSFARVKGFTKENVKSFFDLLEKEFELFKFPPTRIYNVDETGLSIVQSKTPKVLATRGKKQVGALTSAESW</sequence>
<dbReference type="Pfam" id="PF05225">
    <property type="entry name" value="HTH_psq"/>
    <property type="match status" value="1"/>
</dbReference>
<keyword evidence="1" id="KW-0238">DNA-binding</keyword>
<proteinExistence type="predicted"/>
<dbReference type="InterPro" id="IPR007889">
    <property type="entry name" value="HTH_Psq"/>
</dbReference>
<dbReference type="GO" id="GO:0003677">
    <property type="term" value="F:DNA binding"/>
    <property type="evidence" value="ECO:0007669"/>
    <property type="project" value="UniProtKB-KW"/>
</dbReference>
<evidence type="ECO:0000313" key="4">
    <source>
        <dbReference type="EMBL" id="CAG4984225.1"/>
    </source>
</evidence>
<evidence type="ECO:0000313" key="5">
    <source>
        <dbReference type="Proteomes" id="UP000691718"/>
    </source>
</evidence>
<keyword evidence="2" id="KW-0539">Nucleus</keyword>
<evidence type="ECO:0000259" key="3">
    <source>
        <dbReference type="PROSITE" id="PS51253"/>
    </source>
</evidence>
<evidence type="ECO:0000256" key="2">
    <source>
        <dbReference type="ARBA" id="ARBA00023242"/>
    </source>
</evidence>
<dbReference type="PROSITE" id="PS51253">
    <property type="entry name" value="HTH_CENPB"/>
    <property type="match status" value="1"/>
</dbReference>
<dbReference type="AlphaFoldDB" id="A0A8S3WWM5"/>
<dbReference type="Proteomes" id="UP000691718">
    <property type="component" value="Unassembled WGS sequence"/>
</dbReference>
<organism evidence="4 5">
    <name type="scientific">Parnassius apollo</name>
    <name type="common">Apollo butterfly</name>
    <name type="synonym">Papilio apollo</name>
    <dbReference type="NCBI Taxonomy" id="110799"/>
    <lineage>
        <taxon>Eukaryota</taxon>
        <taxon>Metazoa</taxon>
        <taxon>Ecdysozoa</taxon>
        <taxon>Arthropoda</taxon>
        <taxon>Hexapoda</taxon>
        <taxon>Insecta</taxon>
        <taxon>Pterygota</taxon>
        <taxon>Neoptera</taxon>
        <taxon>Endopterygota</taxon>
        <taxon>Lepidoptera</taxon>
        <taxon>Glossata</taxon>
        <taxon>Ditrysia</taxon>
        <taxon>Papilionoidea</taxon>
        <taxon>Papilionidae</taxon>
        <taxon>Parnassiinae</taxon>
        <taxon>Parnassini</taxon>
        <taxon>Parnassius</taxon>
        <taxon>Parnassius</taxon>
    </lineage>
</organism>
<feature type="domain" description="HTH CENPB-type" evidence="3">
    <location>
        <begin position="57"/>
        <end position="132"/>
    </location>
</feature>
<dbReference type="SMART" id="SM00674">
    <property type="entry name" value="CENPB"/>
    <property type="match status" value="1"/>
</dbReference>
<protein>
    <submittedName>
        <fullName evidence="4">(apollo) hypothetical protein</fullName>
    </submittedName>
</protein>
<gene>
    <name evidence="4" type="ORF">PAPOLLO_LOCUS10810</name>
</gene>
<keyword evidence="5" id="KW-1185">Reference proteome</keyword>
<dbReference type="OrthoDB" id="6115549at2759"/>
<name>A0A8S3WWM5_PARAO</name>
<dbReference type="InterPro" id="IPR006600">
    <property type="entry name" value="HTH_CenpB_DNA-bd_dom"/>
</dbReference>
<reference evidence="4" key="1">
    <citation type="submission" date="2021-04" db="EMBL/GenBank/DDBJ databases">
        <authorList>
            <person name="Tunstrom K."/>
        </authorList>
    </citation>
    <scope>NUCLEOTIDE SEQUENCE</scope>
</reference>
<dbReference type="Pfam" id="PF03221">
    <property type="entry name" value="HTH_Tnp_Tc5"/>
    <property type="match status" value="1"/>
</dbReference>
<dbReference type="EMBL" id="CAJQZP010000774">
    <property type="protein sequence ID" value="CAG4984225.1"/>
    <property type="molecule type" value="Genomic_DNA"/>
</dbReference>
<evidence type="ECO:0000256" key="1">
    <source>
        <dbReference type="ARBA" id="ARBA00023125"/>
    </source>
</evidence>
<comment type="caution">
    <text evidence="4">The sequence shown here is derived from an EMBL/GenBank/DDBJ whole genome shotgun (WGS) entry which is preliminary data.</text>
</comment>
<accession>A0A8S3WWM5</accession>